<gene>
    <name evidence="2" type="ORF">RN001_015507</name>
</gene>
<name>A0AAN7SL90_9COLE</name>
<feature type="signal peptide" evidence="1">
    <location>
        <begin position="1"/>
        <end position="18"/>
    </location>
</feature>
<proteinExistence type="predicted"/>
<evidence type="ECO:0000313" key="3">
    <source>
        <dbReference type="Proteomes" id="UP001353858"/>
    </source>
</evidence>
<evidence type="ECO:0000256" key="1">
    <source>
        <dbReference type="SAM" id="SignalP"/>
    </source>
</evidence>
<keyword evidence="3" id="KW-1185">Reference proteome</keyword>
<organism evidence="2 3">
    <name type="scientific">Aquatica leii</name>
    <dbReference type="NCBI Taxonomy" id="1421715"/>
    <lineage>
        <taxon>Eukaryota</taxon>
        <taxon>Metazoa</taxon>
        <taxon>Ecdysozoa</taxon>
        <taxon>Arthropoda</taxon>
        <taxon>Hexapoda</taxon>
        <taxon>Insecta</taxon>
        <taxon>Pterygota</taxon>
        <taxon>Neoptera</taxon>
        <taxon>Endopterygota</taxon>
        <taxon>Coleoptera</taxon>
        <taxon>Polyphaga</taxon>
        <taxon>Elateriformia</taxon>
        <taxon>Elateroidea</taxon>
        <taxon>Lampyridae</taxon>
        <taxon>Luciolinae</taxon>
        <taxon>Aquatica</taxon>
    </lineage>
</organism>
<keyword evidence="1" id="KW-0732">Signal</keyword>
<sequence>MKIFALIVFSCLIASSWSAPAQEVFQCRSGDEFIENGCNGCFCLSNNQLVCQISRCTKPKEMERCRTGTSWWNGCNKCWCVNIGTICTKRSCIPNAIE</sequence>
<dbReference type="AlphaFoldDB" id="A0AAN7SL90"/>
<reference evidence="3" key="1">
    <citation type="submission" date="2023-01" db="EMBL/GenBank/DDBJ databases">
        <title>Key to firefly adult light organ development and bioluminescence: homeobox transcription factors regulate luciferase expression and transportation to peroxisome.</title>
        <authorList>
            <person name="Fu X."/>
        </authorList>
    </citation>
    <scope>NUCLEOTIDE SEQUENCE [LARGE SCALE GENOMIC DNA]</scope>
</reference>
<evidence type="ECO:0008006" key="4">
    <source>
        <dbReference type="Google" id="ProtNLM"/>
    </source>
</evidence>
<protein>
    <recommendedName>
        <fullName evidence="4">Pacifastin domain-containing protein</fullName>
    </recommendedName>
</protein>
<evidence type="ECO:0000313" key="2">
    <source>
        <dbReference type="EMBL" id="KAK4873478.1"/>
    </source>
</evidence>
<comment type="caution">
    <text evidence="2">The sequence shown here is derived from an EMBL/GenBank/DDBJ whole genome shotgun (WGS) entry which is preliminary data.</text>
</comment>
<feature type="chain" id="PRO_5043010076" description="Pacifastin domain-containing protein" evidence="1">
    <location>
        <begin position="19"/>
        <end position="98"/>
    </location>
</feature>
<accession>A0AAN7SL90</accession>
<dbReference type="EMBL" id="JARPUR010000007">
    <property type="protein sequence ID" value="KAK4873478.1"/>
    <property type="molecule type" value="Genomic_DNA"/>
</dbReference>
<dbReference type="Proteomes" id="UP001353858">
    <property type="component" value="Unassembled WGS sequence"/>
</dbReference>